<dbReference type="SMART" id="SM00066">
    <property type="entry name" value="GAL4"/>
    <property type="match status" value="1"/>
</dbReference>
<dbReference type="Gene3D" id="4.10.240.10">
    <property type="entry name" value="Zn(2)-C6 fungal-type DNA-binding domain"/>
    <property type="match status" value="1"/>
</dbReference>
<feature type="domain" description="Zn(2)-C6 fungal-type" evidence="2">
    <location>
        <begin position="10"/>
        <end position="38"/>
    </location>
</feature>
<dbReference type="Pfam" id="PF11951">
    <property type="entry name" value="Fungal_trans_2"/>
    <property type="match status" value="1"/>
</dbReference>
<dbReference type="InterPro" id="IPR001138">
    <property type="entry name" value="Zn2Cys6_DnaBD"/>
</dbReference>
<gene>
    <name evidence="3" type="ORF">PAC_05747</name>
</gene>
<dbReference type="PROSITE" id="PS00463">
    <property type="entry name" value="ZN2_CY6_FUNGAL_1"/>
    <property type="match status" value="1"/>
</dbReference>
<protein>
    <submittedName>
        <fullName evidence="3">Related to negative acting factor</fullName>
    </submittedName>
</protein>
<proteinExistence type="predicted"/>
<evidence type="ECO:0000313" key="4">
    <source>
        <dbReference type="Proteomes" id="UP000184330"/>
    </source>
</evidence>
<dbReference type="Proteomes" id="UP000184330">
    <property type="component" value="Unassembled WGS sequence"/>
</dbReference>
<evidence type="ECO:0000256" key="1">
    <source>
        <dbReference type="ARBA" id="ARBA00023242"/>
    </source>
</evidence>
<dbReference type="STRING" id="576137.A0A1L7WSV9"/>
<dbReference type="CDD" id="cd00067">
    <property type="entry name" value="GAL4"/>
    <property type="match status" value="1"/>
</dbReference>
<dbReference type="SUPFAM" id="SSF57701">
    <property type="entry name" value="Zn2/Cys6 DNA-binding domain"/>
    <property type="match status" value="1"/>
</dbReference>
<dbReference type="EMBL" id="FJOG01000007">
    <property type="protein sequence ID" value="CZR55859.1"/>
    <property type="molecule type" value="Genomic_DNA"/>
</dbReference>
<dbReference type="OrthoDB" id="4220372at2759"/>
<name>A0A1L7WSV9_9HELO</name>
<dbReference type="Pfam" id="PF00172">
    <property type="entry name" value="Zn_clus"/>
    <property type="match status" value="1"/>
</dbReference>
<dbReference type="InterPro" id="IPR053175">
    <property type="entry name" value="DHMBA_Reg_Transcription_Factor"/>
</dbReference>
<dbReference type="AlphaFoldDB" id="A0A1L7WSV9"/>
<keyword evidence="4" id="KW-1185">Reference proteome</keyword>
<dbReference type="InterPro" id="IPR021858">
    <property type="entry name" value="Fun_TF"/>
</dbReference>
<dbReference type="GO" id="GO:0008270">
    <property type="term" value="F:zinc ion binding"/>
    <property type="evidence" value="ECO:0007669"/>
    <property type="project" value="InterPro"/>
</dbReference>
<evidence type="ECO:0000259" key="2">
    <source>
        <dbReference type="PROSITE" id="PS50048"/>
    </source>
</evidence>
<keyword evidence="1" id="KW-0539">Nucleus</keyword>
<reference evidence="3 4" key="1">
    <citation type="submission" date="2016-03" db="EMBL/GenBank/DDBJ databases">
        <authorList>
            <person name="Ploux O."/>
        </authorList>
    </citation>
    <scope>NUCLEOTIDE SEQUENCE [LARGE SCALE GENOMIC DNA]</scope>
    <source>
        <strain evidence="3 4">UAMH 11012</strain>
    </source>
</reference>
<evidence type="ECO:0000313" key="3">
    <source>
        <dbReference type="EMBL" id="CZR55859.1"/>
    </source>
</evidence>
<organism evidence="3 4">
    <name type="scientific">Phialocephala subalpina</name>
    <dbReference type="NCBI Taxonomy" id="576137"/>
    <lineage>
        <taxon>Eukaryota</taxon>
        <taxon>Fungi</taxon>
        <taxon>Dikarya</taxon>
        <taxon>Ascomycota</taxon>
        <taxon>Pezizomycotina</taxon>
        <taxon>Leotiomycetes</taxon>
        <taxon>Helotiales</taxon>
        <taxon>Mollisiaceae</taxon>
        <taxon>Phialocephala</taxon>
        <taxon>Phialocephala fortinii species complex</taxon>
    </lineage>
</organism>
<dbReference type="PANTHER" id="PTHR38791:SF5">
    <property type="entry name" value="TRANSCRIPTION FACTOR DBAG-RELATED"/>
    <property type="match status" value="1"/>
</dbReference>
<accession>A0A1L7WSV9</accession>
<sequence length="561" mass="63225">MVYCGKPSKACGECRLRRTKCDYKRPSCSQCLRAGRACKGYRDPSDLMFRDESEGLSVRRQRIKNTSQKLADPSTGKSKAIVPADSGTLTPPFAIPFLAVNPCFSPEEQATCFFFQNYVLGDDSFATGSFEFLPNVYLTGEIGIALSDSLAALGLVGLAHFYKASSLELTAKFKYHSAMRTLSAQLRNLESAKSDQTFIAIMLLAYYEVNTCDSRQSMETWTKHINGAVTLMQLRGFDSLRTPVGYHLFKQLRTQVIINCSHRHATIPPFIVEWSNQLDFETIEQAAGTSLSLLVIRYTNLRASMNCWKDYSDTEGVISTAYALECDFATWAKTCPVQYIYQTINLEKRVDEVFSDHYHVYSNVWVATTWNHYRCARLLTNEIILDQLGYLYETDPTSSLLTSHPCFHESTMLEANTNLMHLCEDICASVPYFLGKPPYHGQTTLLSLSGSPQCPSARFDSEGGIRQLPKAMYANLLIWPLYTAGATWMVSDLMISWVAGRLQWISDVMGIRQASAQADFLRRRKHLLSWEPALDREDSGEVSSPEMELAIRAMSTEDDEF</sequence>
<dbReference type="PANTHER" id="PTHR38791">
    <property type="entry name" value="ZN(II)2CYS6 TRANSCRIPTION FACTOR (EUROFUNG)-RELATED-RELATED"/>
    <property type="match status" value="1"/>
</dbReference>
<dbReference type="GO" id="GO:0000981">
    <property type="term" value="F:DNA-binding transcription factor activity, RNA polymerase II-specific"/>
    <property type="evidence" value="ECO:0007669"/>
    <property type="project" value="InterPro"/>
</dbReference>
<dbReference type="PROSITE" id="PS50048">
    <property type="entry name" value="ZN2_CY6_FUNGAL_2"/>
    <property type="match status" value="1"/>
</dbReference>
<dbReference type="InterPro" id="IPR036864">
    <property type="entry name" value="Zn2-C6_fun-type_DNA-bd_sf"/>
</dbReference>